<dbReference type="Proteomes" id="UP001239397">
    <property type="component" value="Chromosome"/>
</dbReference>
<keyword evidence="2" id="KW-1185">Reference proteome</keyword>
<evidence type="ECO:0000313" key="2">
    <source>
        <dbReference type="Proteomes" id="UP001239397"/>
    </source>
</evidence>
<evidence type="ECO:0000313" key="1">
    <source>
        <dbReference type="EMBL" id="WIY04491.1"/>
    </source>
</evidence>
<gene>
    <name evidence="1" type="ORF">QRX60_11810</name>
</gene>
<organism evidence="1 2">
    <name type="scientific">Amycolatopsis mongoliensis</name>
    <dbReference type="NCBI Taxonomy" id="715475"/>
    <lineage>
        <taxon>Bacteria</taxon>
        <taxon>Bacillati</taxon>
        <taxon>Actinomycetota</taxon>
        <taxon>Actinomycetes</taxon>
        <taxon>Pseudonocardiales</taxon>
        <taxon>Pseudonocardiaceae</taxon>
        <taxon>Amycolatopsis</taxon>
    </lineage>
</organism>
<protein>
    <submittedName>
        <fullName evidence="1">Uncharacterized protein</fullName>
    </submittedName>
</protein>
<dbReference type="RefSeq" id="WP_286000814.1">
    <property type="nucleotide sequence ID" value="NZ_CP127295.1"/>
</dbReference>
<dbReference type="SUPFAM" id="SSF82171">
    <property type="entry name" value="DPP6 N-terminal domain-like"/>
    <property type="match status" value="1"/>
</dbReference>
<dbReference type="AlphaFoldDB" id="A0A9Y2JVM2"/>
<name>A0A9Y2JVM2_9PSEU</name>
<dbReference type="KEGG" id="amog:QRX60_11810"/>
<proteinExistence type="predicted"/>
<reference evidence="1 2" key="1">
    <citation type="submission" date="2023-06" db="EMBL/GenBank/DDBJ databases">
        <authorList>
            <person name="Oyuntsetseg B."/>
            <person name="Kim S.B."/>
        </authorList>
    </citation>
    <scope>NUCLEOTIDE SEQUENCE [LARGE SCALE GENOMIC DNA]</scope>
    <source>
        <strain evidence="1 2">4-36</strain>
    </source>
</reference>
<sequence length="301" mass="32047">MSALLPTIGPTLFDADRGTTATPPGYPGGDLGLSVLRVGKHAVLTVYPPATQSTEPFGILVYTGPASPPRSLGRAWSVAPGADGESVWLIRQDTPDSCRLQRVALSGAEFGHGQPASCRTQVRAGTPRGLLITINADAAESTDALIDPETGRTVQQAPRILGVAGDRMLLDGLTDLTLVDLRDNSRQQLSRPAFGRTPTVLPSRDGGIWALDFGNPAYRGTSTQTRDLWLLRLDGPDWEHVAAMPFVSEHLERGGGFDWSEDGDLVLADGVLAAWHPGEPQWRMGKAALPTGDWSGFAVLP</sequence>
<accession>A0A9Y2JVM2</accession>
<dbReference type="EMBL" id="CP127295">
    <property type="protein sequence ID" value="WIY04491.1"/>
    <property type="molecule type" value="Genomic_DNA"/>
</dbReference>